<feature type="compositionally biased region" description="Low complexity" evidence="1">
    <location>
        <begin position="455"/>
        <end position="465"/>
    </location>
</feature>
<dbReference type="OrthoDB" id="3259324at2759"/>
<keyword evidence="2" id="KW-0472">Membrane</keyword>
<feature type="transmembrane region" description="Helical" evidence="2">
    <location>
        <begin position="107"/>
        <end position="126"/>
    </location>
</feature>
<keyword evidence="2" id="KW-1133">Transmembrane helix</keyword>
<comment type="caution">
    <text evidence="3">The sequence shown here is derived from an EMBL/GenBank/DDBJ whole genome shotgun (WGS) entry which is preliminary data.</text>
</comment>
<feature type="transmembrane region" description="Helical" evidence="2">
    <location>
        <begin position="224"/>
        <end position="246"/>
    </location>
</feature>
<proteinExistence type="predicted"/>
<evidence type="ECO:0000256" key="2">
    <source>
        <dbReference type="SAM" id="Phobius"/>
    </source>
</evidence>
<gene>
    <name evidence="3" type="ORF">D9758_002506</name>
</gene>
<feature type="region of interest" description="Disordered" evidence="1">
    <location>
        <begin position="1"/>
        <end position="22"/>
    </location>
</feature>
<feature type="compositionally biased region" description="Acidic residues" evidence="1">
    <location>
        <begin position="40"/>
        <end position="51"/>
    </location>
</feature>
<feature type="transmembrane region" description="Helical" evidence="2">
    <location>
        <begin position="266"/>
        <end position="286"/>
    </location>
</feature>
<feature type="transmembrane region" description="Helical" evidence="2">
    <location>
        <begin position="405"/>
        <end position="426"/>
    </location>
</feature>
<feature type="transmembrane region" description="Helical" evidence="2">
    <location>
        <begin position="347"/>
        <end position="367"/>
    </location>
</feature>
<keyword evidence="4" id="KW-1185">Reference proteome</keyword>
<feature type="transmembrane region" description="Helical" evidence="2">
    <location>
        <begin position="306"/>
        <end position="327"/>
    </location>
</feature>
<organism evidence="3 4">
    <name type="scientific">Tetrapyrgos nigripes</name>
    <dbReference type="NCBI Taxonomy" id="182062"/>
    <lineage>
        <taxon>Eukaryota</taxon>
        <taxon>Fungi</taxon>
        <taxon>Dikarya</taxon>
        <taxon>Basidiomycota</taxon>
        <taxon>Agaricomycotina</taxon>
        <taxon>Agaricomycetes</taxon>
        <taxon>Agaricomycetidae</taxon>
        <taxon>Agaricales</taxon>
        <taxon>Marasmiineae</taxon>
        <taxon>Marasmiaceae</taxon>
        <taxon>Tetrapyrgos</taxon>
    </lineage>
</organism>
<name>A0A8H5GQT9_9AGAR</name>
<dbReference type="EMBL" id="JAACJM010000013">
    <property type="protein sequence ID" value="KAF5369344.1"/>
    <property type="molecule type" value="Genomic_DNA"/>
</dbReference>
<dbReference type="AlphaFoldDB" id="A0A8H5GQT9"/>
<feature type="transmembrane region" description="Helical" evidence="2">
    <location>
        <begin position="82"/>
        <end position="101"/>
    </location>
</feature>
<feature type="transmembrane region" description="Helical" evidence="2">
    <location>
        <begin position="158"/>
        <end position="179"/>
    </location>
</feature>
<feature type="region of interest" description="Disordered" evidence="1">
    <location>
        <begin position="40"/>
        <end position="61"/>
    </location>
</feature>
<evidence type="ECO:0000313" key="4">
    <source>
        <dbReference type="Proteomes" id="UP000559256"/>
    </source>
</evidence>
<accession>A0A8H5GQT9</accession>
<feature type="transmembrane region" description="Helical" evidence="2">
    <location>
        <begin position="199"/>
        <end position="217"/>
    </location>
</feature>
<evidence type="ECO:0000256" key="1">
    <source>
        <dbReference type="SAM" id="MobiDB-lite"/>
    </source>
</evidence>
<feature type="region of interest" description="Disordered" evidence="1">
    <location>
        <begin position="455"/>
        <end position="476"/>
    </location>
</feature>
<feature type="transmembrane region" description="Helical" evidence="2">
    <location>
        <begin position="505"/>
        <end position="528"/>
    </location>
</feature>
<feature type="transmembrane region" description="Helical" evidence="2">
    <location>
        <begin position="379"/>
        <end position="399"/>
    </location>
</feature>
<dbReference type="Proteomes" id="UP000559256">
    <property type="component" value="Unassembled WGS sequence"/>
</dbReference>
<protein>
    <submittedName>
        <fullName evidence="3">Uncharacterized protein</fullName>
    </submittedName>
</protein>
<sequence length="534" mass="57974">MSHQRYSSADFDDSGRSSPNLAGLDSSSALILVHDSSDEEAPFDFSDDEDNVNNNHGAEEDDVDSHFTLGRPYIQPLSSTSVFLYLLSPYLKLGAMLLPNVNLPLKFGLPALLVSAVLSAFARQIWYMLSRYMRKPELDDIIADGFARGRGKEGRRRVLRTLVRAGTGVLRVSLAVIYLRESSHLLPQLVPDDLTPVPAWIMTLLLGVLLFPFNLAQSLSSKRIVWATWISIATFLLWLSCVIFAYSKGTLGVSASYLRMGKLWQSITTIAFTFTSSTTLSLYASLKANKIPHSSVTSKSPISRSFKTISLISVAVAVCLTLPLVFFAAAPNNPSIQDSPGARVAPFIVSLKAATLFFGVPSVLVTTPSLPIPERIRRSLSFQLSKILIFILVVVLALVPDRVAGVLSDVLIACGLSATYFLPALVHITTHFFKRPLSIVIPSLSTPNTPLPSSTFASASTSSNGNGNGIGSGSSFPPEPLNSAHDPLLQRKEAALQKKQFRKRLVWDFGVWVLLLPVGGGGFVWAVGTLAGRW</sequence>
<evidence type="ECO:0000313" key="3">
    <source>
        <dbReference type="EMBL" id="KAF5369344.1"/>
    </source>
</evidence>
<keyword evidence="2" id="KW-0812">Transmembrane</keyword>
<reference evidence="3 4" key="1">
    <citation type="journal article" date="2020" name="ISME J.">
        <title>Uncovering the hidden diversity of litter-decomposition mechanisms in mushroom-forming fungi.</title>
        <authorList>
            <person name="Floudas D."/>
            <person name="Bentzer J."/>
            <person name="Ahren D."/>
            <person name="Johansson T."/>
            <person name="Persson P."/>
            <person name="Tunlid A."/>
        </authorList>
    </citation>
    <scope>NUCLEOTIDE SEQUENCE [LARGE SCALE GENOMIC DNA]</scope>
    <source>
        <strain evidence="3 4">CBS 291.85</strain>
    </source>
</reference>